<dbReference type="Proteomes" id="UP000030653">
    <property type="component" value="Unassembled WGS sequence"/>
</dbReference>
<protein>
    <submittedName>
        <fullName evidence="1">Uncharacterized protein</fullName>
    </submittedName>
</protein>
<proteinExistence type="predicted"/>
<dbReference type="RefSeq" id="XP_040623535.1">
    <property type="nucleotide sequence ID" value="XM_040769449.1"/>
</dbReference>
<evidence type="ECO:0000313" key="1">
    <source>
        <dbReference type="EMBL" id="EJT96637.1"/>
    </source>
</evidence>
<accession>M5FYQ6</accession>
<dbReference type="AlphaFoldDB" id="M5FYQ6"/>
<evidence type="ECO:0000313" key="2">
    <source>
        <dbReference type="Proteomes" id="UP000030653"/>
    </source>
</evidence>
<reference evidence="1 2" key="1">
    <citation type="journal article" date="2012" name="Science">
        <title>The Paleozoic origin of enzymatic lignin decomposition reconstructed from 31 fungal genomes.</title>
        <authorList>
            <person name="Floudas D."/>
            <person name="Binder M."/>
            <person name="Riley R."/>
            <person name="Barry K."/>
            <person name="Blanchette R.A."/>
            <person name="Henrissat B."/>
            <person name="Martinez A.T."/>
            <person name="Otillar R."/>
            <person name="Spatafora J.W."/>
            <person name="Yadav J.S."/>
            <person name="Aerts A."/>
            <person name="Benoit I."/>
            <person name="Boyd A."/>
            <person name="Carlson A."/>
            <person name="Copeland A."/>
            <person name="Coutinho P.M."/>
            <person name="de Vries R.P."/>
            <person name="Ferreira P."/>
            <person name="Findley K."/>
            <person name="Foster B."/>
            <person name="Gaskell J."/>
            <person name="Glotzer D."/>
            <person name="Gorecki P."/>
            <person name="Heitman J."/>
            <person name="Hesse C."/>
            <person name="Hori C."/>
            <person name="Igarashi K."/>
            <person name="Jurgens J.A."/>
            <person name="Kallen N."/>
            <person name="Kersten P."/>
            <person name="Kohler A."/>
            <person name="Kuees U."/>
            <person name="Kumar T.K.A."/>
            <person name="Kuo A."/>
            <person name="LaButti K."/>
            <person name="Larrondo L.F."/>
            <person name="Lindquist E."/>
            <person name="Ling A."/>
            <person name="Lombard V."/>
            <person name="Lucas S."/>
            <person name="Lundell T."/>
            <person name="Martin R."/>
            <person name="McLaughlin D.J."/>
            <person name="Morgenstern I."/>
            <person name="Morin E."/>
            <person name="Murat C."/>
            <person name="Nagy L.G."/>
            <person name="Nolan M."/>
            <person name="Ohm R.A."/>
            <person name="Patyshakuliyeva A."/>
            <person name="Rokas A."/>
            <person name="Ruiz-Duenas F.J."/>
            <person name="Sabat G."/>
            <person name="Salamov A."/>
            <person name="Samejima M."/>
            <person name="Schmutz J."/>
            <person name="Slot J.C."/>
            <person name="St John F."/>
            <person name="Stenlid J."/>
            <person name="Sun H."/>
            <person name="Sun S."/>
            <person name="Syed K."/>
            <person name="Tsang A."/>
            <person name="Wiebenga A."/>
            <person name="Young D."/>
            <person name="Pisabarro A."/>
            <person name="Eastwood D.C."/>
            <person name="Martin F."/>
            <person name="Cullen D."/>
            <person name="Grigoriev I.V."/>
            <person name="Hibbett D.S."/>
        </authorList>
    </citation>
    <scope>NUCLEOTIDE SEQUENCE [LARGE SCALE GENOMIC DNA]</scope>
    <source>
        <strain evidence="1 2">DJM-731 SS1</strain>
    </source>
</reference>
<dbReference type="EMBL" id="JH795882">
    <property type="protein sequence ID" value="EJT96637.1"/>
    <property type="molecule type" value="Genomic_DNA"/>
</dbReference>
<sequence length="292" mass="33932">MTTTTLNPDIFQLVLDVVRGKKGQWQTVSDIFLSRNLRLVNRNANARLKDLPSRHIRIPNTNELIHVMEWGIRGMPNYDDYEVMHIIADKKGYAELYESMFVMLNDCRHLKMLVIDMRSFDVDELEERTRFAQCPNSISQLGFLTSGPIQGMNFFLDSFLGNGPHVKLAICWVPVASIFTRPRALYIQLAMFIDETVEVWNITLFKSFLRQFPAGGWVRIVYGEREDESELPYLREAMAKDDTPPLITIEDLQPHPALGSRLRWFSKHTLDGTIWDVQDSDYPRPIYLYDVL</sequence>
<gene>
    <name evidence="1" type="ORF">DACRYDRAFT_112587</name>
</gene>
<name>M5FYQ6_DACPD</name>
<dbReference type="GeneID" id="63684511"/>
<keyword evidence="2" id="KW-1185">Reference proteome</keyword>
<dbReference type="OrthoDB" id="3355016at2759"/>
<dbReference type="HOGENOM" id="CLU_953227_0_0_1"/>
<organism evidence="1 2">
    <name type="scientific">Dacryopinax primogenitus (strain DJM 731)</name>
    <name type="common">Brown rot fungus</name>
    <dbReference type="NCBI Taxonomy" id="1858805"/>
    <lineage>
        <taxon>Eukaryota</taxon>
        <taxon>Fungi</taxon>
        <taxon>Dikarya</taxon>
        <taxon>Basidiomycota</taxon>
        <taxon>Agaricomycotina</taxon>
        <taxon>Dacrymycetes</taxon>
        <taxon>Dacrymycetales</taxon>
        <taxon>Dacrymycetaceae</taxon>
        <taxon>Dacryopinax</taxon>
    </lineage>
</organism>